<proteinExistence type="predicted"/>
<dbReference type="EMBL" id="JBEDUW010000001">
    <property type="protein sequence ID" value="KAK9949781.1"/>
    <property type="molecule type" value="Genomic_DNA"/>
</dbReference>
<comment type="caution">
    <text evidence="1">The sequence shown here is derived from an EMBL/GenBank/DDBJ whole genome shotgun (WGS) entry which is preliminary data.</text>
</comment>
<name>A0AAW1YMC3_RUBAR</name>
<keyword evidence="2" id="KW-1185">Reference proteome</keyword>
<dbReference type="AlphaFoldDB" id="A0AAW1YMC3"/>
<gene>
    <name evidence="1" type="ORF">M0R45_005295</name>
</gene>
<reference evidence="1 2" key="1">
    <citation type="journal article" date="2023" name="G3 (Bethesda)">
        <title>A chromosome-length genome assembly and annotation of blackberry (Rubus argutus, cv. 'Hillquist').</title>
        <authorList>
            <person name="Bruna T."/>
            <person name="Aryal R."/>
            <person name="Dudchenko O."/>
            <person name="Sargent D.J."/>
            <person name="Mead D."/>
            <person name="Buti M."/>
            <person name="Cavallini A."/>
            <person name="Hytonen T."/>
            <person name="Andres J."/>
            <person name="Pham M."/>
            <person name="Weisz D."/>
            <person name="Mascagni F."/>
            <person name="Usai G."/>
            <person name="Natali L."/>
            <person name="Bassil N."/>
            <person name="Fernandez G.E."/>
            <person name="Lomsadze A."/>
            <person name="Armour M."/>
            <person name="Olukolu B."/>
            <person name="Poorten T."/>
            <person name="Britton C."/>
            <person name="Davik J."/>
            <person name="Ashrafi H."/>
            <person name="Aiden E.L."/>
            <person name="Borodovsky M."/>
            <person name="Worthington M."/>
        </authorList>
    </citation>
    <scope>NUCLEOTIDE SEQUENCE [LARGE SCALE GENOMIC DNA]</scope>
    <source>
        <strain evidence="1">PI 553951</strain>
    </source>
</reference>
<sequence>MRDFGYTFVLLQDMRNFGYAFVLLLRNSGFKKIHRIKPAVVALLAVARYSRLVIRMGKSPLKAIEPSKCLPFGTLISDESAKEPQAADQASRKVWVESVTPLRLAPKFRTL</sequence>
<evidence type="ECO:0000313" key="2">
    <source>
        <dbReference type="Proteomes" id="UP001457282"/>
    </source>
</evidence>
<accession>A0AAW1YMC3</accession>
<protein>
    <submittedName>
        <fullName evidence="1">Uncharacterized protein</fullName>
    </submittedName>
</protein>
<organism evidence="1 2">
    <name type="scientific">Rubus argutus</name>
    <name type="common">Southern blackberry</name>
    <dbReference type="NCBI Taxonomy" id="59490"/>
    <lineage>
        <taxon>Eukaryota</taxon>
        <taxon>Viridiplantae</taxon>
        <taxon>Streptophyta</taxon>
        <taxon>Embryophyta</taxon>
        <taxon>Tracheophyta</taxon>
        <taxon>Spermatophyta</taxon>
        <taxon>Magnoliopsida</taxon>
        <taxon>eudicotyledons</taxon>
        <taxon>Gunneridae</taxon>
        <taxon>Pentapetalae</taxon>
        <taxon>rosids</taxon>
        <taxon>fabids</taxon>
        <taxon>Rosales</taxon>
        <taxon>Rosaceae</taxon>
        <taxon>Rosoideae</taxon>
        <taxon>Rosoideae incertae sedis</taxon>
        <taxon>Rubus</taxon>
    </lineage>
</organism>
<dbReference type="Proteomes" id="UP001457282">
    <property type="component" value="Unassembled WGS sequence"/>
</dbReference>
<evidence type="ECO:0000313" key="1">
    <source>
        <dbReference type="EMBL" id="KAK9949781.1"/>
    </source>
</evidence>